<keyword evidence="3" id="KW-1185">Reference proteome</keyword>
<evidence type="ECO:0000313" key="2">
    <source>
        <dbReference type="EMBL" id="OLQ02841.1"/>
    </source>
</evidence>
<reference evidence="2 3" key="1">
    <citation type="submission" date="2016-02" db="EMBL/GenBank/DDBJ databases">
        <title>Genome analysis of coral dinoflagellate symbionts highlights evolutionary adaptations to a symbiotic lifestyle.</title>
        <authorList>
            <person name="Aranda M."/>
            <person name="Li Y."/>
            <person name="Liew Y.J."/>
            <person name="Baumgarten S."/>
            <person name="Simakov O."/>
            <person name="Wilson M."/>
            <person name="Piel J."/>
            <person name="Ashoor H."/>
            <person name="Bougouffa S."/>
            <person name="Bajic V.B."/>
            <person name="Ryu T."/>
            <person name="Ravasi T."/>
            <person name="Bayer T."/>
            <person name="Micklem G."/>
            <person name="Kim H."/>
            <person name="Bhak J."/>
            <person name="Lajeunesse T.C."/>
            <person name="Voolstra C.R."/>
        </authorList>
    </citation>
    <scope>NUCLEOTIDE SEQUENCE [LARGE SCALE GENOMIC DNA]</scope>
    <source>
        <strain evidence="2 3">CCMP2467</strain>
    </source>
</reference>
<feature type="compositionally biased region" description="Low complexity" evidence="1">
    <location>
        <begin position="70"/>
        <end position="84"/>
    </location>
</feature>
<accession>A0A1Q9E5Z4</accession>
<organism evidence="2 3">
    <name type="scientific">Symbiodinium microadriaticum</name>
    <name type="common">Dinoflagellate</name>
    <name type="synonym">Zooxanthella microadriatica</name>
    <dbReference type="NCBI Taxonomy" id="2951"/>
    <lineage>
        <taxon>Eukaryota</taxon>
        <taxon>Sar</taxon>
        <taxon>Alveolata</taxon>
        <taxon>Dinophyceae</taxon>
        <taxon>Suessiales</taxon>
        <taxon>Symbiodiniaceae</taxon>
        <taxon>Symbiodinium</taxon>
    </lineage>
</organism>
<comment type="caution">
    <text evidence="2">The sequence shown here is derived from an EMBL/GenBank/DDBJ whole genome shotgun (WGS) entry which is preliminary data.</text>
</comment>
<evidence type="ECO:0000256" key="1">
    <source>
        <dbReference type="SAM" id="MobiDB-lite"/>
    </source>
</evidence>
<evidence type="ECO:0000313" key="3">
    <source>
        <dbReference type="Proteomes" id="UP000186817"/>
    </source>
</evidence>
<sequence length="361" mass="40535">MTLPTDAPAAPIAAPMEQDPTEIDEMNYFANYWPSSASLQSTEAPPEAEDRASKQARHDMVQDKGKGNPASKGKGQQQGQQRRAGGNGNQGHGNGGNSGWKRQWPSWGKHSQQDSYSMDMEQMAQEIHRLRDNVYQLQRLALRQEDFISCIRAELSWVVFLRLDMKANIVQPLFATQKAWREKKLQDPSSLTNPMRVSLIHCLLQELHARAGQLTEPGDFKDQMVSLKWVKAEPLQWCYIKWNPEKKAHEVDETKEPKDHSRVMAAICSLQTLIKVPGALARFHPTRPIEETMAGRNLTFILQLAVNIQAAHAIRDQLAELMGSSVLQLIGMNTRPDRQGRSILANLVQKGSSDSSGELLK</sequence>
<dbReference type="AlphaFoldDB" id="A0A1Q9E5Z4"/>
<proteinExistence type="predicted"/>
<dbReference type="Proteomes" id="UP000186817">
    <property type="component" value="Unassembled WGS sequence"/>
</dbReference>
<dbReference type="EMBL" id="LSRX01000252">
    <property type="protein sequence ID" value="OLQ02841.1"/>
    <property type="molecule type" value="Genomic_DNA"/>
</dbReference>
<dbReference type="OrthoDB" id="447487at2759"/>
<feature type="compositionally biased region" description="Polar residues" evidence="1">
    <location>
        <begin position="33"/>
        <end position="43"/>
    </location>
</feature>
<gene>
    <name evidence="2" type="ORF">AK812_SmicGene14271</name>
</gene>
<feature type="region of interest" description="Disordered" evidence="1">
    <location>
        <begin position="1"/>
        <end position="117"/>
    </location>
</feature>
<name>A0A1Q9E5Z4_SYMMI</name>
<protein>
    <submittedName>
        <fullName evidence="2">Uncharacterized protein</fullName>
    </submittedName>
</protein>
<feature type="compositionally biased region" description="Gly residues" evidence="1">
    <location>
        <begin position="85"/>
        <end position="98"/>
    </location>
</feature>
<feature type="compositionally biased region" description="Basic and acidic residues" evidence="1">
    <location>
        <begin position="48"/>
        <end position="66"/>
    </location>
</feature>